<dbReference type="Gene3D" id="2.40.10.10">
    <property type="entry name" value="Trypsin-like serine proteases"/>
    <property type="match status" value="2"/>
</dbReference>
<feature type="chain" id="PRO_5038721629" description="Streptogrisin C" evidence="1">
    <location>
        <begin position="22"/>
        <end position="384"/>
    </location>
</feature>
<keyword evidence="3" id="KW-1185">Reference proteome</keyword>
<accession>A0A563EGZ1</accession>
<name>A0A563EGZ1_9PSEU</name>
<sequence>MTGGALAVLTASLISTTPSVAAAQDVPGGFGSWAELTTTQERLNAAGEKILAAQRELGAESGYAGIVAAPESRRLTVYWKGALPGPVTEVVGGIRRELPVDVLPARHSETELLREAARIAARPGVHAVAPEVDGSGLTVTASGVTTAAFDASVPVTVEHGAAMTPAAGKQNDVPPYFGGGLWKGAIGFCSTGFGVRHGGRTKVLSAGHCASNGFNAKDGGDDPMGPVVGDDNAHDTLLIDAPATGSMYTGFYDGIDSRRVSGSSASFVGNLVCRSSARSDESCRIRVVAVNQTINTPDAVSVFPVVVAEQADRTNAGGAGDSGGALFVHNAAGKVTAYGTLSAADITNAPATCTGVVGRQCSWRIAYVDITKSLAAYGASLLTS</sequence>
<protein>
    <recommendedName>
        <fullName evidence="4">Streptogrisin C</fullName>
    </recommendedName>
</protein>
<dbReference type="RefSeq" id="WP_146359531.1">
    <property type="nucleotide sequence ID" value="NZ_VOBR01000039.1"/>
</dbReference>
<reference evidence="2 3" key="1">
    <citation type="submission" date="2019-07" db="EMBL/GenBank/DDBJ databases">
        <title>Lentzea xizangensis sp. nov., isolated from Qinghai-Tibetan Plateau Soils.</title>
        <authorList>
            <person name="Huang J."/>
        </authorList>
    </citation>
    <scope>NUCLEOTIDE SEQUENCE [LARGE SCALE GENOMIC DNA]</scope>
    <source>
        <strain evidence="2 3">FXJ1.1311</strain>
    </source>
</reference>
<organism evidence="2 3">
    <name type="scientific">Lentzea tibetensis</name>
    <dbReference type="NCBI Taxonomy" id="2591470"/>
    <lineage>
        <taxon>Bacteria</taxon>
        <taxon>Bacillati</taxon>
        <taxon>Actinomycetota</taxon>
        <taxon>Actinomycetes</taxon>
        <taxon>Pseudonocardiales</taxon>
        <taxon>Pseudonocardiaceae</taxon>
        <taxon>Lentzea</taxon>
    </lineage>
</organism>
<dbReference type="AlphaFoldDB" id="A0A563EGZ1"/>
<evidence type="ECO:0008006" key="4">
    <source>
        <dbReference type="Google" id="ProtNLM"/>
    </source>
</evidence>
<evidence type="ECO:0000256" key="1">
    <source>
        <dbReference type="SAM" id="SignalP"/>
    </source>
</evidence>
<dbReference type="EMBL" id="VOBR01000039">
    <property type="protein sequence ID" value="TWP45720.1"/>
    <property type="molecule type" value="Genomic_DNA"/>
</dbReference>
<dbReference type="OrthoDB" id="3688273at2"/>
<dbReference type="InterPro" id="IPR009003">
    <property type="entry name" value="Peptidase_S1_PA"/>
</dbReference>
<dbReference type="SUPFAM" id="SSF50494">
    <property type="entry name" value="Trypsin-like serine proteases"/>
    <property type="match status" value="1"/>
</dbReference>
<keyword evidence="1" id="KW-0732">Signal</keyword>
<feature type="signal peptide" evidence="1">
    <location>
        <begin position="1"/>
        <end position="21"/>
    </location>
</feature>
<proteinExistence type="predicted"/>
<dbReference type="Proteomes" id="UP000316639">
    <property type="component" value="Unassembled WGS sequence"/>
</dbReference>
<gene>
    <name evidence="2" type="ORF">FKR81_38475</name>
</gene>
<comment type="caution">
    <text evidence="2">The sequence shown here is derived from an EMBL/GenBank/DDBJ whole genome shotgun (WGS) entry which is preliminary data.</text>
</comment>
<evidence type="ECO:0000313" key="2">
    <source>
        <dbReference type="EMBL" id="TWP45720.1"/>
    </source>
</evidence>
<dbReference type="InterPro" id="IPR043504">
    <property type="entry name" value="Peptidase_S1_PA_chymotrypsin"/>
</dbReference>
<evidence type="ECO:0000313" key="3">
    <source>
        <dbReference type="Proteomes" id="UP000316639"/>
    </source>
</evidence>